<sequence>MSPDGYIPAHLRDDLFDEPPPWPADEIVPGLWQSGHPEPGEHWDAVFDLSGSEPPLDDVEFYVHWLIEDGPAPDHSTLVALADLVRSMRAAGKRVLVHCAAGINRSGLLAAASLIREGYEPDDAIETVREARAGALNNPEFIQALRAM</sequence>
<accession>A0ABS8PDC6</accession>
<dbReference type="RefSeq" id="WP_230737847.1">
    <property type="nucleotide sequence ID" value="NZ_JAJNDB010000005.1"/>
</dbReference>
<dbReference type="PROSITE" id="PS50056">
    <property type="entry name" value="TYR_PHOSPHATASE_2"/>
    <property type="match status" value="1"/>
</dbReference>
<dbReference type="InterPro" id="IPR003595">
    <property type="entry name" value="Tyr_Pase_cat"/>
</dbReference>
<name>A0ABS8PDC6_9PSEU</name>
<evidence type="ECO:0000256" key="2">
    <source>
        <dbReference type="ARBA" id="ARBA00022912"/>
    </source>
</evidence>
<proteinExistence type="predicted"/>
<reference evidence="4 5" key="1">
    <citation type="submission" date="2021-11" db="EMBL/GenBank/DDBJ databases">
        <title>Draft genome sequence of Actinomycetospora sp. SF1 isolated from the rhizosphere soil.</title>
        <authorList>
            <person name="Duangmal K."/>
            <person name="Chantavorakit T."/>
        </authorList>
    </citation>
    <scope>NUCLEOTIDE SEQUENCE [LARGE SCALE GENOMIC DNA]</scope>
    <source>
        <strain evidence="4 5">TBRC 5722</strain>
    </source>
</reference>
<dbReference type="InterPro" id="IPR029021">
    <property type="entry name" value="Prot-tyrosine_phosphatase-like"/>
</dbReference>
<dbReference type="SMART" id="SM00404">
    <property type="entry name" value="PTPc_motif"/>
    <property type="match status" value="1"/>
</dbReference>
<organism evidence="4 5">
    <name type="scientific">Actinomycetospora endophytica</name>
    <dbReference type="NCBI Taxonomy" id="2291215"/>
    <lineage>
        <taxon>Bacteria</taxon>
        <taxon>Bacillati</taxon>
        <taxon>Actinomycetota</taxon>
        <taxon>Actinomycetes</taxon>
        <taxon>Pseudonocardiales</taxon>
        <taxon>Pseudonocardiaceae</taxon>
        <taxon>Actinomycetospora</taxon>
    </lineage>
</organism>
<dbReference type="SMART" id="SM00195">
    <property type="entry name" value="DSPc"/>
    <property type="match status" value="1"/>
</dbReference>
<dbReference type="Gene3D" id="3.90.190.10">
    <property type="entry name" value="Protein tyrosine phosphatase superfamily"/>
    <property type="match status" value="1"/>
</dbReference>
<evidence type="ECO:0000313" key="4">
    <source>
        <dbReference type="EMBL" id="MCD2195988.1"/>
    </source>
</evidence>
<dbReference type="InterPro" id="IPR000387">
    <property type="entry name" value="Tyr_Pase_dom"/>
</dbReference>
<evidence type="ECO:0000256" key="1">
    <source>
        <dbReference type="ARBA" id="ARBA00022801"/>
    </source>
</evidence>
<dbReference type="PROSITE" id="PS00383">
    <property type="entry name" value="TYR_PHOSPHATASE_1"/>
    <property type="match status" value="1"/>
</dbReference>
<dbReference type="InterPro" id="IPR016130">
    <property type="entry name" value="Tyr_Pase_AS"/>
</dbReference>
<dbReference type="EMBL" id="JAJNDB010000005">
    <property type="protein sequence ID" value="MCD2195988.1"/>
    <property type="molecule type" value="Genomic_DNA"/>
</dbReference>
<dbReference type="Pfam" id="PF00782">
    <property type="entry name" value="DSPc"/>
    <property type="match status" value="1"/>
</dbReference>
<feature type="domain" description="Tyrosine specific protein phosphatases" evidence="3">
    <location>
        <begin position="79"/>
        <end position="143"/>
    </location>
</feature>
<dbReference type="InterPro" id="IPR020422">
    <property type="entry name" value="TYR_PHOSPHATASE_DUAL_dom"/>
</dbReference>
<evidence type="ECO:0000259" key="3">
    <source>
        <dbReference type="PROSITE" id="PS50056"/>
    </source>
</evidence>
<dbReference type="InterPro" id="IPR050561">
    <property type="entry name" value="PTP"/>
</dbReference>
<dbReference type="Proteomes" id="UP001199469">
    <property type="component" value="Unassembled WGS sequence"/>
</dbReference>
<comment type="caution">
    <text evidence="4">The sequence shown here is derived from an EMBL/GenBank/DDBJ whole genome shotgun (WGS) entry which is preliminary data.</text>
</comment>
<evidence type="ECO:0000313" key="5">
    <source>
        <dbReference type="Proteomes" id="UP001199469"/>
    </source>
</evidence>
<dbReference type="SUPFAM" id="SSF52799">
    <property type="entry name" value="(Phosphotyrosine protein) phosphatases II"/>
    <property type="match status" value="1"/>
</dbReference>
<protein>
    <submittedName>
        <fullName evidence="4">Dual specificity protein phosphatase family protein</fullName>
    </submittedName>
</protein>
<gene>
    <name evidence="4" type="ORF">LQ327_21695</name>
</gene>
<keyword evidence="1" id="KW-0378">Hydrolase</keyword>
<dbReference type="InterPro" id="IPR000340">
    <property type="entry name" value="Dual-sp_phosphatase_cat-dom"/>
</dbReference>
<keyword evidence="5" id="KW-1185">Reference proteome</keyword>
<dbReference type="PANTHER" id="PTHR23339">
    <property type="entry name" value="TYROSINE SPECIFIC PROTEIN PHOSPHATASE AND DUAL SPECIFICITY PROTEIN PHOSPHATASE"/>
    <property type="match status" value="1"/>
</dbReference>
<keyword evidence="2" id="KW-0904">Protein phosphatase</keyword>